<dbReference type="RefSeq" id="WP_234129458.1">
    <property type="nucleotide sequence ID" value="NZ_JAHYQA010000033.1"/>
</dbReference>
<evidence type="ECO:0000313" key="1">
    <source>
        <dbReference type="EMBL" id="MCE9240848.1"/>
    </source>
</evidence>
<gene>
    <name evidence="1" type="ORF">K0H07_27370</name>
</gene>
<protein>
    <submittedName>
        <fullName evidence="1">Uncharacterized protein</fullName>
    </submittedName>
</protein>
<name>A0AAW4ZLM5_BACT4</name>
<proteinExistence type="predicted"/>
<sequence>MKKKIFIVSKIYDTEKMTDNDIRIAVQADIDKLIGENRVRFHINTTDKRVDLMFFRNVDYGMTKPEVDILDADAYMICGIGLEGFKLPEMWFEPPFGYSYHFRQKEFKRCYKESAIQLGADQVKWSKLEIGKHSLVFRLK</sequence>
<reference evidence="1" key="1">
    <citation type="submission" date="2021-07" db="EMBL/GenBank/DDBJ databases">
        <title>Comparative genomics of Bacteroides fragilis group isolates reveals species-dependent resistance mechanisms and validates clinical tools for resistance prediction.</title>
        <authorList>
            <person name="Wallace M.J."/>
            <person name="Jean S."/>
            <person name="Wallace M.A."/>
            <person name="Carey-Ann B.D."/>
            <person name="Dantas G."/>
        </authorList>
    </citation>
    <scope>NUCLEOTIDE SEQUENCE</scope>
    <source>
        <strain evidence="1">BJH_160</strain>
    </source>
</reference>
<dbReference type="EMBL" id="JAHYQA010000033">
    <property type="protein sequence ID" value="MCE9240848.1"/>
    <property type="molecule type" value="Genomic_DNA"/>
</dbReference>
<evidence type="ECO:0000313" key="2">
    <source>
        <dbReference type="Proteomes" id="UP001200544"/>
    </source>
</evidence>
<dbReference type="Proteomes" id="UP001200544">
    <property type="component" value="Unassembled WGS sequence"/>
</dbReference>
<organism evidence="1 2">
    <name type="scientific">Bacteroides thetaiotaomicron</name>
    <dbReference type="NCBI Taxonomy" id="818"/>
    <lineage>
        <taxon>Bacteria</taxon>
        <taxon>Pseudomonadati</taxon>
        <taxon>Bacteroidota</taxon>
        <taxon>Bacteroidia</taxon>
        <taxon>Bacteroidales</taxon>
        <taxon>Bacteroidaceae</taxon>
        <taxon>Bacteroides</taxon>
    </lineage>
</organism>
<comment type="caution">
    <text evidence="1">The sequence shown here is derived from an EMBL/GenBank/DDBJ whole genome shotgun (WGS) entry which is preliminary data.</text>
</comment>
<accession>A0AAW4ZLM5</accession>
<dbReference type="AlphaFoldDB" id="A0AAW4ZLM5"/>